<evidence type="ECO:0000256" key="3">
    <source>
        <dbReference type="PROSITE-ProRule" id="PRU00023"/>
    </source>
</evidence>
<feature type="compositionally biased region" description="Polar residues" evidence="5">
    <location>
        <begin position="726"/>
        <end position="762"/>
    </location>
</feature>
<dbReference type="PANTHER" id="PTHR24198:SF165">
    <property type="entry name" value="ANKYRIN REPEAT-CONTAINING PROTEIN-RELATED"/>
    <property type="match status" value="1"/>
</dbReference>
<reference evidence="7" key="2">
    <citation type="submission" date="2010-04" db="EMBL/GenBank/DDBJ databases">
        <authorList>
            <person name="Buell R."/>
            <person name="Hamilton J."/>
            <person name="Hostetler J."/>
        </authorList>
    </citation>
    <scope>NUCLEOTIDE SEQUENCE [LARGE SCALE GENOMIC DNA]</scope>
    <source>
        <strain evidence="7">DAOM:BR144</strain>
    </source>
</reference>
<dbReference type="InterPro" id="IPR036770">
    <property type="entry name" value="Ankyrin_rpt-contain_sf"/>
</dbReference>
<dbReference type="InParanoid" id="K3WMM7"/>
<name>K3WMM7_GLOUD</name>
<keyword evidence="1" id="KW-0677">Repeat</keyword>
<dbReference type="Pfam" id="PF12796">
    <property type="entry name" value="Ank_2"/>
    <property type="match status" value="1"/>
</dbReference>
<dbReference type="VEuPathDB" id="FungiDB:PYU1_G006207"/>
<feature type="repeat" description="ANK" evidence="3">
    <location>
        <begin position="205"/>
        <end position="237"/>
    </location>
</feature>
<feature type="coiled-coil region" evidence="4">
    <location>
        <begin position="76"/>
        <end position="103"/>
    </location>
</feature>
<feature type="region of interest" description="Disordered" evidence="5">
    <location>
        <begin position="453"/>
        <end position="478"/>
    </location>
</feature>
<dbReference type="PROSITE" id="PS50088">
    <property type="entry name" value="ANK_REPEAT"/>
    <property type="match status" value="1"/>
</dbReference>
<dbReference type="PROSITE" id="PS50297">
    <property type="entry name" value="ANK_REP_REGION"/>
    <property type="match status" value="1"/>
</dbReference>
<dbReference type="OMA" id="WHYAALL"/>
<sequence length="762" mass="85201">MELLLTDLAMPLVSVENLHASRRSARTLMEMMAEARARLQNMEISCKEMLNGGQYQGGSSAGDDTAVSPRRQHNQMEILQLQVEQLNARLVEAVNRREQEDHMFKQSMIYASAKSTANAVLHTLFDQAQAGKHSVLKEWLETGVIPTRDGLKHWKVDLRDLRNEEGATLLHVAVGRTMALEKLKVKLTEFLLRKVGFDPNVRDLFGRTPLHIAAMSNYSKVVECLLNHGCDPTIQDRSGLTALSSVRTLSRPHEDVVKLLATAEAANEQKFRKASEQISPKKALASALFLKGLSRFIQPDELPEFSRQTSNLLNTILDVKFEPSIAFDRVLRENVPMLFDGPNATQVAQLNKIFMNTVYWDSTFINDLKVEVDGYNLSFVSLPFSTSVIAGPTWIGVLLKMIQILKKEIASSSKTDKAPADDLPTAFELSSSGQDDVDMEVENERMERDWSLLPSPTQVRPCPPPAPTTHIQSPPLSLSQSPIYGDRASSRSRQAWHYAVLFKASTHPLPGTLTLKKGSDLAVTSENIAKYFPLEDRLLIGKDEYFAKNYDPLTQQFQLDRPFEGNDASNVNAYLSGSCSSLHPPFIKAKRILEREPGNQYEDQNSDEQELFQDYQFLDPESDYEVAVKLGPVATAKDAREIVDAWKRQCRDYFESKKCTSGLKSCEHYCPQRSGHSLCCETMAAIGKEIAKTRLGKPTFSRSLKARASLQKYQDRFKGKDPWPGSPSTTPRAETPSGSDSTSETQRGTPESSKASRSLEFS</sequence>
<evidence type="ECO:0000313" key="7">
    <source>
        <dbReference type="Proteomes" id="UP000019132"/>
    </source>
</evidence>
<dbReference type="eggNOG" id="ENOG502RXBZ">
    <property type="taxonomic scope" value="Eukaryota"/>
</dbReference>
<organism evidence="6 7">
    <name type="scientific">Globisporangium ultimum (strain ATCC 200006 / CBS 805.95 / DAOM BR144)</name>
    <name type="common">Pythium ultimum</name>
    <dbReference type="NCBI Taxonomy" id="431595"/>
    <lineage>
        <taxon>Eukaryota</taxon>
        <taxon>Sar</taxon>
        <taxon>Stramenopiles</taxon>
        <taxon>Oomycota</taxon>
        <taxon>Peronosporomycetes</taxon>
        <taxon>Pythiales</taxon>
        <taxon>Pythiaceae</taxon>
        <taxon>Globisporangium</taxon>
    </lineage>
</organism>
<dbReference type="SMART" id="SM00248">
    <property type="entry name" value="ANK"/>
    <property type="match status" value="2"/>
</dbReference>
<evidence type="ECO:0000256" key="4">
    <source>
        <dbReference type="SAM" id="Coils"/>
    </source>
</evidence>
<evidence type="ECO:0000313" key="6">
    <source>
        <dbReference type="EnsemblProtists" id="PYU1_T006219"/>
    </source>
</evidence>
<evidence type="ECO:0000256" key="1">
    <source>
        <dbReference type="ARBA" id="ARBA00022737"/>
    </source>
</evidence>
<feature type="region of interest" description="Disordered" evidence="5">
    <location>
        <begin position="711"/>
        <end position="762"/>
    </location>
</feature>
<dbReference type="HOGENOM" id="CLU_024232_0_0_1"/>
<dbReference type="EMBL" id="GL376625">
    <property type="status" value="NOT_ANNOTATED_CDS"/>
    <property type="molecule type" value="Genomic_DNA"/>
</dbReference>
<dbReference type="PANTHER" id="PTHR24198">
    <property type="entry name" value="ANKYRIN REPEAT AND PROTEIN KINASE DOMAIN-CONTAINING PROTEIN"/>
    <property type="match status" value="1"/>
</dbReference>
<keyword evidence="4" id="KW-0175">Coiled coil</keyword>
<evidence type="ECO:0000256" key="2">
    <source>
        <dbReference type="ARBA" id="ARBA00023043"/>
    </source>
</evidence>
<protein>
    <submittedName>
        <fullName evidence="6">Uncharacterized protein</fullName>
    </submittedName>
</protein>
<evidence type="ECO:0000256" key="5">
    <source>
        <dbReference type="SAM" id="MobiDB-lite"/>
    </source>
</evidence>
<reference evidence="7" key="1">
    <citation type="journal article" date="2010" name="Genome Biol.">
        <title>Genome sequence of the necrotrophic plant pathogen Pythium ultimum reveals original pathogenicity mechanisms and effector repertoire.</title>
        <authorList>
            <person name="Levesque C.A."/>
            <person name="Brouwer H."/>
            <person name="Cano L."/>
            <person name="Hamilton J.P."/>
            <person name="Holt C."/>
            <person name="Huitema E."/>
            <person name="Raffaele S."/>
            <person name="Robideau G.P."/>
            <person name="Thines M."/>
            <person name="Win J."/>
            <person name="Zerillo M.M."/>
            <person name="Beakes G.W."/>
            <person name="Boore J.L."/>
            <person name="Busam D."/>
            <person name="Dumas B."/>
            <person name="Ferriera S."/>
            <person name="Fuerstenberg S.I."/>
            <person name="Gachon C.M."/>
            <person name="Gaulin E."/>
            <person name="Govers F."/>
            <person name="Grenville-Briggs L."/>
            <person name="Horner N."/>
            <person name="Hostetler J."/>
            <person name="Jiang R.H."/>
            <person name="Johnson J."/>
            <person name="Krajaejun T."/>
            <person name="Lin H."/>
            <person name="Meijer H.J."/>
            <person name="Moore B."/>
            <person name="Morris P."/>
            <person name="Phuntmart V."/>
            <person name="Puiu D."/>
            <person name="Shetty J."/>
            <person name="Stajich J.E."/>
            <person name="Tripathy S."/>
            <person name="Wawra S."/>
            <person name="van West P."/>
            <person name="Whitty B.R."/>
            <person name="Coutinho P.M."/>
            <person name="Henrissat B."/>
            <person name="Martin F."/>
            <person name="Thomas P.D."/>
            <person name="Tyler B.M."/>
            <person name="De Vries R.P."/>
            <person name="Kamoun S."/>
            <person name="Yandell M."/>
            <person name="Tisserat N."/>
            <person name="Buell C.R."/>
        </authorList>
    </citation>
    <scope>NUCLEOTIDE SEQUENCE</scope>
    <source>
        <strain evidence="7">DAOM:BR144</strain>
    </source>
</reference>
<keyword evidence="2 3" id="KW-0040">ANK repeat</keyword>
<dbReference type="AlphaFoldDB" id="K3WMM7"/>
<dbReference type="SUPFAM" id="SSF48403">
    <property type="entry name" value="Ankyrin repeat"/>
    <property type="match status" value="1"/>
</dbReference>
<proteinExistence type="predicted"/>
<dbReference type="STRING" id="431595.K3WMM7"/>
<accession>K3WMM7</accession>
<dbReference type="Gene3D" id="1.25.40.20">
    <property type="entry name" value="Ankyrin repeat-containing domain"/>
    <property type="match status" value="1"/>
</dbReference>
<keyword evidence="7" id="KW-1185">Reference proteome</keyword>
<dbReference type="EnsemblProtists" id="PYU1_T006219">
    <property type="protein sequence ID" value="PYU1_T006219"/>
    <property type="gene ID" value="PYU1_G006207"/>
</dbReference>
<reference evidence="6" key="3">
    <citation type="submission" date="2015-02" db="UniProtKB">
        <authorList>
            <consortium name="EnsemblProtists"/>
        </authorList>
    </citation>
    <scope>IDENTIFICATION</scope>
    <source>
        <strain evidence="6">DAOM BR144</strain>
    </source>
</reference>
<dbReference type="InterPro" id="IPR002110">
    <property type="entry name" value="Ankyrin_rpt"/>
</dbReference>
<dbReference type="Proteomes" id="UP000019132">
    <property type="component" value="Unassembled WGS sequence"/>
</dbReference>